<name>A0A8S0WBY0_CYCAE</name>
<feature type="compositionally biased region" description="Low complexity" evidence="1">
    <location>
        <begin position="168"/>
        <end position="177"/>
    </location>
</feature>
<accession>A0A8S0WBY0</accession>
<protein>
    <submittedName>
        <fullName evidence="3">Uncharacterized protein</fullName>
    </submittedName>
</protein>
<reference evidence="3 4" key="1">
    <citation type="submission" date="2020-01" db="EMBL/GenBank/DDBJ databases">
        <authorList>
            <person name="Gupta K D."/>
        </authorList>
    </citation>
    <scope>NUCLEOTIDE SEQUENCE [LARGE SCALE GENOMIC DNA]</scope>
</reference>
<sequence>MVQLTTSVVVAAILAGPALAAPMSHTSTHPRRQPPPPPRAQDPQRDRFPPGQGANVCSVPAPRVVTFEALEDLIAREPILKKVLGVAKKIGGTAVKVAGAALSAREFEELEELAARDPLVRNLVKKVATAAKRVGKNLNPMPPLGRDLEHVEDLEMRAIPRKGRGRSSSRTASSSTKPVGPSADIMAREPEDLEELAARDPLVRNLVKKVATAAKKVGKNLNPMPPLGRRELEDLEELAARDPLVRNLVKKVATAARKVGKNLNPMPPLGRDLENVEEIVAREYYDELD</sequence>
<proteinExistence type="predicted"/>
<keyword evidence="2" id="KW-0732">Signal</keyword>
<feature type="chain" id="PRO_5035786576" evidence="2">
    <location>
        <begin position="21"/>
        <end position="289"/>
    </location>
</feature>
<evidence type="ECO:0000256" key="2">
    <source>
        <dbReference type="SAM" id="SignalP"/>
    </source>
</evidence>
<feature type="region of interest" description="Disordered" evidence="1">
    <location>
        <begin position="157"/>
        <end position="187"/>
    </location>
</feature>
<evidence type="ECO:0000313" key="3">
    <source>
        <dbReference type="EMBL" id="CAA7258491.1"/>
    </source>
</evidence>
<feature type="signal peptide" evidence="2">
    <location>
        <begin position="1"/>
        <end position="20"/>
    </location>
</feature>
<organism evidence="3 4">
    <name type="scientific">Cyclocybe aegerita</name>
    <name type="common">Black poplar mushroom</name>
    <name type="synonym">Agrocybe aegerita</name>
    <dbReference type="NCBI Taxonomy" id="1973307"/>
    <lineage>
        <taxon>Eukaryota</taxon>
        <taxon>Fungi</taxon>
        <taxon>Dikarya</taxon>
        <taxon>Basidiomycota</taxon>
        <taxon>Agaricomycotina</taxon>
        <taxon>Agaricomycetes</taxon>
        <taxon>Agaricomycetidae</taxon>
        <taxon>Agaricales</taxon>
        <taxon>Agaricineae</taxon>
        <taxon>Bolbitiaceae</taxon>
        <taxon>Cyclocybe</taxon>
    </lineage>
</organism>
<evidence type="ECO:0000313" key="4">
    <source>
        <dbReference type="Proteomes" id="UP000467700"/>
    </source>
</evidence>
<keyword evidence="4" id="KW-1185">Reference proteome</keyword>
<dbReference type="Proteomes" id="UP000467700">
    <property type="component" value="Unassembled WGS sequence"/>
</dbReference>
<feature type="region of interest" description="Disordered" evidence="1">
    <location>
        <begin position="22"/>
        <end position="55"/>
    </location>
</feature>
<gene>
    <name evidence="3" type="ORF">AAE3_LOCUS1035</name>
</gene>
<comment type="caution">
    <text evidence="3">The sequence shown here is derived from an EMBL/GenBank/DDBJ whole genome shotgun (WGS) entry which is preliminary data.</text>
</comment>
<dbReference type="AlphaFoldDB" id="A0A8S0WBY0"/>
<evidence type="ECO:0000256" key="1">
    <source>
        <dbReference type="SAM" id="MobiDB-lite"/>
    </source>
</evidence>
<dbReference type="EMBL" id="CACVBS010000002">
    <property type="protein sequence ID" value="CAA7258491.1"/>
    <property type="molecule type" value="Genomic_DNA"/>
</dbReference>